<reference evidence="6" key="1">
    <citation type="journal article" date="2014" name="Front. Microbiol.">
        <title>High frequency of phylogenetically diverse reductive dehalogenase-homologous genes in deep subseafloor sedimentary metagenomes.</title>
        <authorList>
            <person name="Kawai M."/>
            <person name="Futagami T."/>
            <person name="Toyoda A."/>
            <person name="Takaki Y."/>
            <person name="Nishi S."/>
            <person name="Hori S."/>
            <person name="Arai W."/>
            <person name="Tsubouchi T."/>
            <person name="Morono Y."/>
            <person name="Uchiyama I."/>
            <person name="Ito T."/>
            <person name="Fujiyama A."/>
            <person name="Inagaki F."/>
            <person name="Takami H."/>
        </authorList>
    </citation>
    <scope>NUCLEOTIDE SEQUENCE</scope>
    <source>
        <strain evidence="6">Expedition CK06-06</strain>
    </source>
</reference>
<feature type="domain" description="AMP-dependent synthetase/ligase" evidence="4">
    <location>
        <begin position="11"/>
        <end position="236"/>
    </location>
</feature>
<feature type="non-terminal residue" evidence="6">
    <location>
        <position position="1"/>
    </location>
</feature>
<dbReference type="Gene3D" id="3.30.300.30">
    <property type="match status" value="1"/>
</dbReference>
<dbReference type="EMBL" id="BARS01003880">
    <property type="protein sequence ID" value="GAF69574.1"/>
    <property type="molecule type" value="Genomic_DNA"/>
</dbReference>
<evidence type="ECO:0000256" key="2">
    <source>
        <dbReference type="ARBA" id="ARBA00022598"/>
    </source>
</evidence>
<dbReference type="Pfam" id="PF00501">
    <property type="entry name" value="AMP-binding"/>
    <property type="match status" value="1"/>
</dbReference>
<feature type="region of interest" description="Disordered" evidence="3">
    <location>
        <begin position="359"/>
        <end position="381"/>
    </location>
</feature>
<dbReference type="SUPFAM" id="SSF56801">
    <property type="entry name" value="Acetyl-CoA synthetase-like"/>
    <property type="match status" value="1"/>
</dbReference>
<dbReference type="InterPro" id="IPR000873">
    <property type="entry name" value="AMP-dep_synth/lig_dom"/>
</dbReference>
<dbReference type="InterPro" id="IPR045851">
    <property type="entry name" value="AMP-bd_C_sf"/>
</dbReference>
<accession>X0RL82</accession>
<keyword evidence="2" id="KW-0436">Ligase</keyword>
<feature type="compositionally biased region" description="Basic and acidic residues" evidence="3">
    <location>
        <begin position="366"/>
        <end position="375"/>
    </location>
</feature>
<evidence type="ECO:0000256" key="3">
    <source>
        <dbReference type="SAM" id="MobiDB-lite"/>
    </source>
</evidence>
<proteinExistence type="inferred from homology"/>
<gene>
    <name evidence="6" type="ORF">S01H1_07540</name>
</gene>
<comment type="similarity">
    <text evidence="1">Belongs to the ATP-dependent AMP-binding enzyme family.</text>
</comment>
<evidence type="ECO:0000256" key="1">
    <source>
        <dbReference type="ARBA" id="ARBA00006432"/>
    </source>
</evidence>
<evidence type="ECO:0008006" key="7">
    <source>
        <dbReference type="Google" id="ProtNLM"/>
    </source>
</evidence>
<dbReference type="InterPro" id="IPR025110">
    <property type="entry name" value="AMP-bd_C"/>
</dbReference>
<evidence type="ECO:0000313" key="6">
    <source>
        <dbReference type="EMBL" id="GAF69574.1"/>
    </source>
</evidence>
<evidence type="ECO:0000259" key="4">
    <source>
        <dbReference type="Pfam" id="PF00501"/>
    </source>
</evidence>
<dbReference type="PANTHER" id="PTHR43201">
    <property type="entry name" value="ACYL-COA SYNTHETASE"/>
    <property type="match status" value="1"/>
</dbReference>
<organism evidence="6">
    <name type="scientific">marine sediment metagenome</name>
    <dbReference type="NCBI Taxonomy" id="412755"/>
    <lineage>
        <taxon>unclassified sequences</taxon>
        <taxon>metagenomes</taxon>
        <taxon>ecological metagenomes</taxon>
    </lineage>
</organism>
<feature type="domain" description="AMP-binding enzyme C-terminal" evidence="5">
    <location>
        <begin position="286"/>
        <end position="361"/>
    </location>
</feature>
<dbReference type="AlphaFoldDB" id="X0RL82"/>
<name>X0RL82_9ZZZZ</name>
<dbReference type="FunFam" id="3.30.300.30:FF:000008">
    <property type="entry name" value="2,3-dihydroxybenzoate-AMP ligase"/>
    <property type="match status" value="1"/>
</dbReference>
<dbReference type="PROSITE" id="PS00455">
    <property type="entry name" value="AMP_BINDING"/>
    <property type="match status" value="1"/>
</dbReference>
<evidence type="ECO:0000259" key="5">
    <source>
        <dbReference type="Pfam" id="PF13193"/>
    </source>
</evidence>
<dbReference type="Pfam" id="PF13193">
    <property type="entry name" value="AMP-binding_C"/>
    <property type="match status" value="1"/>
</dbReference>
<sequence>LNFWALMEKASKEAPPKVEINEKEDVAAILYTSGTTGFPKGVLQTHFNIRRNAEMTRDYLNPDDDFRFMLILPLFHVNAQIVTVMTPLLAGASCILTPGFSAQTHWETVAKYKASTFSAVPTILSILLKMPHENLDLSSLKFVVCGAAPLPLEVFRAFEATFKCNVVEGYGLTEGTCVSSVNPLPTESEDRRKIGSIGLPIPGNEMKIVDDKGNDVPPNTKGEILVKGDNVMKEYFKNPEANADTLKNGWLYTGDIGHMDEDGFFFITDRKKDMIIRGGENIYPREIEEVLYSHPDVSLATVIGVRDKIYGELPKAFVVLKEGKSTSSEEIIEYCKKNLANFKVPKYIEFKEDLPKTPTGKIMKQPLREEEEQKTGKIFNS</sequence>
<dbReference type="PANTHER" id="PTHR43201:SF5">
    <property type="entry name" value="MEDIUM-CHAIN ACYL-COA LIGASE ACSF2, MITOCHONDRIAL"/>
    <property type="match status" value="1"/>
</dbReference>
<dbReference type="InterPro" id="IPR020845">
    <property type="entry name" value="AMP-binding_CS"/>
</dbReference>
<dbReference type="InterPro" id="IPR042099">
    <property type="entry name" value="ANL_N_sf"/>
</dbReference>
<dbReference type="GO" id="GO:0031956">
    <property type="term" value="F:medium-chain fatty acid-CoA ligase activity"/>
    <property type="evidence" value="ECO:0007669"/>
    <property type="project" value="TreeGrafter"/>
</dbReference>
<dbReference type="GO" id="GO:0006631">
    <property type="term" value="P:fatty acid metabolic process"/>
    <property type="evidence" value="ECO:0007669"/>
    <property type="project" value="TreeGrafter"/>
</dbReference>
<comment type="caution">
    <text evidence="6">The sequence shown here is derived from an EMBL/GenBank/DDBJ whole genome shotgun (WGS) entry which is preliminary data.</text>
</comment>
<protein>
    <recommendedName>
        <fullName evidence="7">AMP-dependent synthetase/ligase domain-containing protein</fullName>
    </recommendedName>
</protein>
<dbReference type="Gene3D" id="3.40.50.12780">
    <property type="entry name" value="N-terminal domain of ligase-like"/>
    <property type="match status" value="1"/>
</dbReference>